<dbReference type="EMBL" id="LJYF01000026">
    <property type="protein sequence ID" value="KRP96299.1"/>
    <property type="molecule type" value="Genomic_DNA"/>
</dbReference>
<dbReference type="PANTHER" id="PTHR43546">
    <property type="entry name" value="UPF0173 METAL-DEPENDENT HYDROLASE MJ1163-RELATED"/>
    <property type="match status" value="1"/>
</dbReference>
<keyword evidence="1 2" id="KW-0378">Hydrolase</keyword>
<dbReference type="Gene3D" id="3.60.15.10">
    <property type="entry name" value="Ribonuclease Z/Hydroxyacylglutathione hydrolase-like"/>
    <property type="match status" value="1"/>
</dbReference>
<dbReference type="AlphaFoldDB" id="A0A0R3CMX8"/>
<dbReference type="PANTHER" id="PTHR43546:SF3">
    <property type="entry name" value="UPF0173 METAL-DEPENDENT HYDROLASE MJ1163"/>
    <property type="match status" value="1"/>
</dbReference>
<dbReference type="GO" id="GO:0016787">
    <property type="term" value="F:hydrolase activity"/>
    <property type="evidence" value="ECO:0007669"/>
    <property type="project" value="UniProtKB-UniRule"/>
</dbReference>
<dbReference type="InterPro" id="IPR022877">
    <property type="entry name" value="UPF0173"/>
</dbReference>
<dbReference type="Proteomes" id="UP000051380">
    <property type="component" value="Unassembled WGS sequence"/>
</dbReference>
<protein>
    <recommendedName>
        <fullName evidence="2">UPF0173 metal-dependent hydrolase AOQ72_18425</fullName>
    </recommendedName>
</protein>
<dbReference type="InterPro" id="IPR036866">
    <property type="entry name" value="RibonucZ/Hydroxyglut_hydro"/>
</dbReference>
<evidence type="ECO:0000313" key="5">
    <source>
        <dbReference type="Proteomes" id="UP000051380"/>
    </source>
</evidence>
<dbReference type="SUPFAM" id="SSF56281">
    <property type="entry name" value="Metallo-hydrolase/oxidoreductase"/>
    <property type="match status" value="1"/>
</dbReference>
<feature type="domain" description="Metallo-beta-lactamase" evidence="3">
    <location>
        <begin position="31"/>
        <end position="241"/>
    </location>
</feature>
<dbReference type="STRING" id="108015.GA0061099_101091"/>
<evidence type="ECO:0000313" key="4">
    <source>
        <dbReference type="EMBL" id="KRP96299.1"/>
    </source>
</evidence>
<evidence type="ECO:0000256" key="1">
    <source>
        <dbReference type="ARBA" id="ARBA00022801"/>
    </source>
</evidence>
<dbReference type="InterPro" id="IPR050114">
    <property type="entry name" value="UPF0173_UPF0282_UlaG_hydrolase"/>
</dbReference>
<evidence type="ECO:0000259" key="3">
    <source>
        <dbReference type="SMART" id="SM00849"/>
    </source>
</evidence>
<comment type="similarity">
    <text evidence="2">Belongs to the UPF0173 family.</text>
</comment>
<dbReference type="Pfam" id="PF12706">
    <property type="entry name" value="Lactamase_B_2"/>
    <property type="match status" value="1"/>
</dbReference>
<proteinExistence type="inferred from homology"/>
<evidence type="ECO:0000256" key="2">
    <source>
        <dbReference type="HAMAP-Rule" id="MF_00457"/>
    </source>
</evidence>
<comment type="caution">
    <text evidence="4">The sequence shown here is derived from an EMBL/GenBank/DDBJ whole genome shotgun (WGS) entry which is preliminary data.</text>
</comment>
<dbReference type="NCBIfam" id="NF001911">
    <property type="entry name" value="PRK00685.1"/>
    <property type="match status" value="1"/>
</dbReference>
<reference evidence="4 5" key="1">
    <citation type="submission" date="2015-09" db="EMBL/GenBank/DDBJ databases">
        <title>Draft Genome Sequence of the Strain BR 3267 (Bradyrhizobium yuanmingense) recommended as inoculant for cowpea in Brazil.</title>
        <authorList>
            <person name="Simoes-Araujo J.L."/>
            <person name="Zilli J.E."/>
        </authorList>
    </citation>
    <scope>NUCLEOTIDE SEQUENCE [LARGE SCALE GENOMIC DNA]</scope>
    <source>
        <strain evidence="4 5">BR3267</strain>
    </source>
</reference>
<dbReference type="HAMAP" id="MF_00457">
    <property type="entry name" value="UPF0173"/>
    <property type="match status" value="1"/>
</dbReference>
<accession>A0A0R3CMX8</accession>
<dbReference type="SMART" id="SM00849">
    <property type="entry name" value="Lactamase_B"/>
    <property type="match status" value="1"/>
</dbReference>
<organism evidence="4 5">
    <name type="scientific">Bradyrhizobium yuanmingense</name>
    <dbReference type="NCBI Taxonomy" id="108015"/>
    <lineage>
        <taxon>Bacteria</taxon>
        <taxon>Pseudomonadati</taxon>
        <taxon>Pseudomonadota</taxon>
        <taxon>Alphaproteobacteria</taxon>
        <taxon>Hyphomicrobiales</taxon>
        <taxon>Nitrobacteraceae</taxon>
        <taxon>Bradyrhizobium</taxon>
    </lineage>
</organism>
<dbReference type="OrthoDB" id="9789133at2"/>
<name>A0A0R3CMX8_9BRAD</name>
<gene>
    <name evidence="4" type="ORF">AOQ72_18425</name>
</gene>
<dbReference type="RefSeq" id="WP_057027557.1">
    <property type="nucleotide sequence ID" value="NZ_LJYF01000026.1"/>
</dbReference>
<sequence length="277" mass="30025">MKAKWALFVSFFLVIVPGYPAAQPVEVLWLGHATTRITSVVGKVIVIDPFLTRNPKTPPEYRDLKAIGKVDLILVTHGHQDHISDLLDLARLTGAKVLANYEFGRNLVALGLLEENNVIAMNRGGMAEPLGRGVKIHMVPADHSSSLDYNILGIRNPDQSASIRQGGGAGVSVGYVIEMENGFKVYHTGDTSAFGDMALIRELHNPDLALVCIGGFFTMGPEEAAYAVRELIKPKAVIPIHYGTFPVLNRTPAEFKKALGSTSVQVLDVAPGQAMRF</sequence>
<dbReference type="InterPro" id="IPR001279">
    <property type="entry name" value="Metallo-B-lactamas"/>
</dbReference>